<evidence type="ECO:0000313" key="9">
    <source>
        <dbReference type="Proteomes" id="UP001064489"/>
    </source>
</evidence>
<keyword evidence="3" id="KW-0479">Metal-binding</keyword>
<keyword evidence="9" id="KW-1185">Reference proteome</keyword>
<comment type="catalytic activity">
    <reaction evidence="1">
        <text>S-ubiquitinyl-[E2 ubiquitin-conjugating enzyme]-L-cysteine + [acceptor protein]-L-lysine = [E2 ubiquitin-conjugating enzyme]-L-cysteine + N(6)-ubiquitinyl-[acceptor protein]-L-lysine.</text>
        <dbReference type="EC" id="2.3.2.27"/>
    </reaction>
</comment>
<dbReference type="InterPro" id="IPR011016">
    <property type="entry name" value="Znf_RING-CH"/>
</dbReference>
<dbReference type="InterPro" id="IPR013083">
    <property type="entry name" value="Znf_RING/FYVE/PHD"/>
</dbReference>
<keyword evidence="5" id="KW-0862">Zinc</keyword>
<evidence type="ECO:0000256" key="6">
    <source>
        <dbReference type="PROSITE-ProRule" id="PRU00175"/>
    </source>
</evidence>
<dbReference type="CDD" id="cd16454">
    <property type="entry name" value="RING-H2_PA-TM-RING"/>
    <property type="match status" value="1"/>
</dbReference>
<proteinExistence type="predicted"/>
<dbReference type="SUPFAM" id="SSF57850">
    <property type="entry name" value="RING/U-box"/>
    <property type="match status" value="1"/>
</dbReference>
<dbReference type="Proteomes" id="UP001064489">
    <property type="component" value="Chromosome 1"/>
</dbReference>
<organism evidence="8 9">
    <name type="scientific">Acer negundo</name>
    <name type="common">Box elder</name>
    <dbReference type="NCBI Taxonomy" id="4023"/>
    <lineage>
        <taxon>Eukaryota</taxon>
        <taxon>Viridiplantae</taxon>
        <taxon>Streptophyta</taxon>
        <taxon>Embryophyta</taxon>
        <taxon>Tracheophyta</taxon>
        <taxon>Spermatophyta</taxon>
        <taxon>Magnoliopsida</taxon>
        <taxon>eudicotyledons</taxon>
        <taxon>Gunneridae</taxon>
        <taxon>Pentapetalae</taxon>
        <taxon>rosids</taxon>
        <taxon>malvids</taxon>
        <taxon>Sapindales</taxon>
        <taxon>Sapindaceae</taxon>
        <taxon>Hippocastanoideae</taxon>
        <taxon>Acereae</taxon>
        <taxon>Acer</taxon>
    </lineage>
</organism>
<dbReference type="AlphaFoldDB" id="A0AAD5P233"/>
<dbReference type="GO" id="GO:0061630">
    <property type="term" value="F:ubiquitin protein ligase activity"/>
    <property type="evidence" value="ECO:0007669"/>
    <property type="project" value="UniProtKB-EC"/>
</dbReference>
<dbReference type="PANTHER" id="PTHR15710">
    <property type="entry name" value="E3 UBIQUITIN-PROTEIN LIGASE PRAJA"/>
    <property type="match status" value="1"/>
</dbReference>
<dbReference type="EC" id="2.3.2.27" evidence="2"/>
<dbReference type="InterPro" id="IPR001841">
    <property type="entry name" value="Znf_RING"/>
</dbReference>
<evidence type="ECO:0000256" key="4">
    <source>
        <dbReference type="ARBA" id="ARBA00022771"/>
    </source>
</evidence>
<sequence>MVYFMKYGNQRFELRKVELESDQSLVPEEFRNMARGFCFVVQFYYATELKYSYRSLVSVANVLQCQHFHIQFPQLYTQDEDSLFGKLRVIFLTNEDLPKDVQKTMTSIIVDATKSIVCSTPNTGHKVEPILVQIRIVNVISMKENNLLTHVVIEKGSLTGEQCVICLEEFSSSEGEIILMPCSHIYHRNCITKWLKTKLHCPTCRLALEPSD</sequence>
<accession>A0AAD5P233</accession>
<dbReference type="GO" id="GO:0005737">
    <property type="term" value="C:cytoplasm"/>
    <property type="evidence" value="ECO:0007669"/>
    <property type="project" value="TreeGrafter"/>
</dbReference>
<dbReference type="GO" id="GO:0016567">
    <property type="term" value="P:protein ubiquitination"/>
    <property type="evidence" value="ECO:0007669"/>
    <property type="project" value="TreeGrafter"/>
</dbReference>
<dbReference type="SMART" id="SM00744">
    <property type="entry name" value="RINGv"/>
    <property type="match status" value="1"/>
</dbReference>
<name>A0AAD5P233_ACENE</name>
<evidence type="ECO:0000256" key="3">
    <source>
        <dbReference type="ARBA" id="ARBA00022723"/>
    </source>
</evidence>
<evidence type="ECO:0000256" key="1">
    <source>
        <dbReference type="ARBA" id="ARBA00000900"/>
    </source>
</evidence>
<dbReference type="SMART" id="SM00184">
    <property type="entry name" value="RING"/>
    <property type="match status" value="1"/>
</dbReference>
<dbReference type="GO" id="GO:0008270">
    <property type="term" value="F:zinc ion binding"/>
    <property type="evidence" value="ECO:0007669"/>
    <property type="project" value="UniProtKB-KW"/>
</dbReference>
<protein>
    <recommendedName>
        <fullName evidence="2">RING-type E3 ubiquitin transferase</fullName>
        <ecNumber evidence="2">2.3.2.27</ecNumber>
    </recommendedName>
</protein>
<gene>
    <name evidence="8" type="ORF">LWI28_014267</name>
</gene>
<dbReference type="EMBL" id="JAJSOW010000003">
    <property type="protein sequence ID" value="KAI9195373.1"/>
    <property type="molecule type" value="Genomic_DNA"/>
</dbReference>
<evidence type="ECO:0000256" key="2">
    <source>
        <dbReference type="ARBA" id="ARBA00012483"/>
    </source>
</evidence>
<evidence type="ECO:0000313" key="8">
    <source>
        <dbReference type="EMBL" id="KAI9195373.1"/>
    </source>
</evidence>
<dbReference type="PANTHER" id="PTHR15710:SF196">
    <property type="entry name" value="F6A14.12 PROTEIN-RELATED"/>
    <property type="match status" value="1"/>
</dbReference>
<reference evidence="8" key="2">
    <citation type="submission" date="2023-02" db="EMBL/GenBank/DDBJ databases">
        <authorList>
            <person name="Swenson N.G."/>
            <person name="Wegrzyn J.L."/>
            <person name="Mcevoy S.L."/>
        </authorList>
    </citation>
    <scope>NUCLEOTIDE SEQUENCE</scope>
    <source>
        <strain evidence="8">91603</strain>
        <tissue evidence="8">Leaf</tissue>
    </source>
</reference>
<keyword evidence="4 6" id="KW-0863">Zinc-finger</keyword>
<evidence type="ECO:0000259" key="7">
    <source>
        <dbReference type="PROSITE" id="PS50089"/>
    </source>
</evidence>
<dbReference type="PROSITE" id="PS50089">
    <property type="entry name" value="ZF_RING_2"/>
    <property type="match status" value="1"/>
</dbReference>
<evidence type="ECO:0000256" key="5">
    <source>
        <dbReference type="ARBA" id="ARBA00022833"/>
    </source>
</evidence>
<reference evidence="8" key="1">
    <citation type="journal article" date="2022" name="Plant J.">
        <title>Strategies of tolerance reflected in two North American maple genomes.</title>
        <authorList>
            <person name="McEvoy S.L."/>
            <person name="Sezen U.U."/>
            <person name="Trouern-Trend A."/>
            <person name="McMahon S.M."/>
            <person name="Schaberg P.G."/>
            <person name="Yang J."/>
            <person name="Wegrzyn J.L."/>
            <person name="Swenson N.G."/>
        </authorList>
    </citation>
    <scope>NUCLEOTIDE SEQUENCE</scope>
    <source>
        <strain evidence="8">91603</strain>
    </source>
</reference>
<dbReference type="Pfam" id="PF13639">
    <property type="entry name" value="zf-RING_2"/>
    <property type="match status" value="1"/>
</dbReference>
<comment type="caution">
    <text evidence="8">The sequence shown here is derived from an EMBL/GenBank/DDBJ whole genome shotgun (WGS) entry which is preliminary data.</text>
</comment>
<feature type="domain" description="RING-type" evidence="7">
    <location>
        <begin position="163"/>
        <end position="205"/>
    </location>
</feature>
<dbReference type="Gene3D" id="3.30.40.10">
    <property type="entry name" value="Zinc/RING finger domain, C3HC4 (zinc finger)"/>
    <property type="match status" value="1"/>
</dbReference>